<sequence length="156" mass="17754">MFHYISLIIPVAVLLPNLLFFGMPPRNTPTNVHRKSNPIFTIAESIGRFGVCVLPIFSVIQIDKPNEIFSLMGMIAFLLLYYSGWVRYFIRNRDYPLLFSPLIGIPVPLTIAPILYFLCASVVLHSFLFFLSSLILAAGHIPTSLHTYHQIHHDNK</sequence>
<keyword evidence="3" id="KW-1185">Reference proteome</keyword>
<feature type="transmembrane region" description="Helical" evidence="1">
    <location>
        <begin position="45"/>
        <end position="62"/>
    </location>
</feature>
<feature type="transmembrane region" description="Helical" evidence="1">
    <location>
        <begin position="122"/>
        <end position="141"/>
    </location>
</feature>
<organism evidence="2 3">
    <name type="scientific">Paenibacillus albiflavus</name>
    <dbReference type="NCBI Taxonomy" id="2545760"/>
    <lineage>
        <taxon>Bacteria</taxon>
        <taxon>Bacillati</taxon>
        <taxon>Bacillota</taxon>
        <taxon>Bacilli</taxon>
        <taxon>Bacillales</taxon>
        <taxon>Paenibacillaceae</taxon>
        <taxon>Paenibacillus</taxon>
    </lineage>
</organism>
<feature type="transmembrane region" description="Helical" evidence="1">
    <location>
        <begin position="6"/>
        <end position="24"/>
    </location>
</feature>
<keyword evidence="1" id="KW-0812">Transmembrane</keyword>
<dbReference type="Proteomes" id="UP000295418">
    <property type="component" value="Unassembled WGS sequence"/>
</dbReference>
<keyword evidence="1" id="KW-1133">Transmembrane helix</keyword>
<dbReference type="AlphaFoldDB" id="A0A4R4ELU9"/>
<evidence type="ECO:0000256" key="1">
    <source>
        <dbReference type="SAM" id="Phobius"/>
    </source>
</evidence>
<comment type="caution">
    <text evidence="2">The sequence shown here is derived from an EMBL/GenBank/DDBJ whole genome shotgun (WGS) entry which is preliminary data.</text>
</comment>
<protein>
    <submittedName>
        <fullName evidence="2">Uncharacterized protein</fullName>
    </submittedName>
</protein>
<evidence type="ECO:0000313" key="3">
    <source>
        <dbReference type="Proteomes" id="UP000295418"/>
    </source>
</evidence>
<accession>A0A4R4ELU9</accession>
<gene>
    <name evidence="2" type="ORF">E0485_05380</name>
</gene>
<reference evidence="2 3" key="1">
    <citation type="submission" date="2019-03" db="EMBL/GenBank/DDBJ databases">
        <authorList>
            <person name="Kim M.K.M."/>
        </authorList>
    </citation>
    <scope>NUCLEOTIDE SEQUENCE [LARGE SCALE GENOMIC DNA]</scope>
    <source>
        <strain evidence="2 3">18JY21-1</strain>
    </source>
</reference>
<proteinExistence type="predicted"/>
<dbReference type="OrthoDB" id="53505at2"/>
<name>A0A4R4ELU9_9BACL</name>
<feature type="transmembrane region" description="Helical" evidence="1">
    <location>
        <begin position="97"/>
        <end position="116"/>
    </location>
</feature>
<dbReference type="EMBL" id="SKFG01000003">
    <property type="protein sequence ID" value="TCZ79298.1"/>
    <property type="molecule type" value="Genomic_DNA"/>
</dbReference>
<dbReference type="RefSeq" id="WP_132416954.1">
    <property type="nucleotide sequence ID" value="NZ_SKFG01000003.1"/>
</dbReference>
<feature type="transmembrane region" description="Helical" evidence="1">
    <location>
        <begin position="68"/>
        <end position="90"/>
    </location>
</feature>
<keyword evidence="1" id="KW-0472">Membrane</keyword>
<evidence type="ECO:0000313" key="2">
    <source>
        <dbReference type="EMBL" id="TCZ79298.1"/>
    </source>
</evidence>